<proteinExistence type="predicted"/>
<keyword evidence="4" id="KW-0326">Glycosidase</keyword>
<dbReference type="PANTHER" id="PTHR22762:SF54">
    <property type="entry name" value="BCDNA.GH04962"/>
    <property type="match status" value="1"/>
</dbReference>
<keyword evidence="2 7" id="KW-0378">Hydrolase</keyword>
<dbReference type="SUPFAM" id="SSF74650">
    <property type="entry name" value="Galactose mutarotase-like"/>
    <property type="match status" value="1"/>
</dbReference>
<comment type="caution">
    <text evidence="7">The sequence shown here is derived from an EMBL/GenBank/DDBJ whole genome shotgun (WGS) entry which is preliminary data.</text>
</comment>
<keyword evidence="8" id="KW-1185">Reference proteome</keyword>
<accession>A0A0T6AZR3</accession>
<sequence>EGEGDVPKEDPGAWEENFKSHHDSKPRGPEALSVDISFPGALRAYGIPEHADKFALRTTGEGGADPYRLYNLDVFEYELDSPMAIYGAIPVLYAHGLKQTVAIFWHNTAETWIDINNSKDVNVVSSLVNLVSGNKAENRVDAHFMSESGIVDMFVFMGPSFPDTVRQYTMLTGTAPIPQIFALGYHQCRWNYNV</sequence>
<dbReference type="GO" id="GO:0090599">
    <property type="term" value="F:alpha-glucosidase activity"/>
    <property type="evidence" value="ECO:0007669"/>
    <property type="project" value="TreeGrafter"/>
</dbReference>
<evidence type="ECO:0000256" key="4">
    <source>
        <dbReference type="ARBA" id="ARBA00023295"/>
    </source>
</evidence>
<evidence type="ECO:0000256" key="2">
    <source>
        <dbReference type="ARBA" id="ARBA00022801"/>
    </source>
</evidence>
<dbReference type="GO" id="GO:0005975">
    <property type="term" value="P:carbohydrate metabolic process"/>
    <property type="evidence" value="ECO:0007669"/>
    <property type="project" value="InterPro"/>
</dbReference>
<dbReference type="GO" id="GO:0030246">
    <property type="term" value="F:carbohydrate binding"/>
    <property type="evidence" value="ECO:0007669"/>
    <property type="project" value="InterPro"/>
</dbReference>
<dbReference type="OrthoDB" id="3237269at2759"/>
<evidence type="ECO:0000313" key="7">
    <source>
        <dbReference type="EMBL" id="KRT80427.1"/>
    </source>
</evidence>
<organism evidence="7 8">
    <name type="scientific">Oryctes borbonicus</name>
    <dbReference type="NCBI Taxonomy" id="1629725"/>
    <lineage>
        <taxon>Eukaryota</taxon>
        <taxon>Metazoa</taxon>
        <taxon>Ecdysozoa</taxon>
        <taxon>Arthropoda</taxon>
        <taxon>Hexapoda</taxon>
        <taxon>Insecta</taxon>
        <taxon>Pterygota</taxon>
        <taxon>Neoptera</taxon>
        <taxon>Endopterygota</taxon>
        <taxon>Coleoptera</taxon>
        <taxon>Polyphaga</taxon>
        <taxon>Scarabaeiformia</taxon>
        <taxon>Scarabaeidae</taxon>
        <taxon>Dynastinae</taxon>
        <taxon>Oryctes</taxon>
    </lineage>
</organism>
<keyword evidence="1" id="KW-0732">Signal</keyword>
<feature type="non-terminal residue" evidence="7">
    <location>
        <position position="1"/>
    </location>
</feature>
<dbReference type="Gene3D" id="2.60.40.1760">
    <property type="entry name" value="glycosyl hydrolase (family 31)"/>
    <property type="match status" value="1"/>
</dbReference>
<evidence type="ECO:0000256" key="3">
    <source>
        <dbReference type="ARBA" id="ARBA00023180"/>
    </source>
</evidence>
<feature type="compositionally biased region" description="Basic and acidic residues" evidence="5">
    <location>
        <begin position="1"/>
        <end position="28"/>
    </location>
</feature>
<keyword evidence="3" id="KW-0325">Glycoprotein</keyword>
<dbReference type="AlphaFoldDB" id="A0A0T6AZR3"/>
<reference evidence="7 8" key="1">
    <citation type="submission" date="2015-09" db="EMBL/GenBank/DDBJ databases">
        <title>Draft genome of the scarab beetle Oryctes borbonicus.</title>
        <authorList>
            <person name="Meyer J.M."/>
            <person name="Markov G.V."/>
            <person name="Baskaran P."/>
            <person name="Herrmann M."/>
            <person name="Sommer R.J."/>
            <person name="Roedelsperger C."/>
        </authorList>
    </citation>
    <scope>NUCLEOTIDE SEQUENCE [LARGE SCALE GENOMIC DNA]</scope>
    <source>
        <strain evidence="7">OB123</strain>
        <tissue evidence="7">Whole animal</tissue>
    </source>
</reference>
<evidence type="ECO:0000256" key="5">
    <source>
        <dbReference type="SAM" id="MobiDB-lite"/>
    </source>
</evidence>
<feature type="domain" description="Glycoside hydrolase family 31 N-terminal" evidence="6">
    <location>
        <begin position="18"/>
        <end position="114"/>
    </location>
</feature>
<feature type="region of interest" description="Disordered" evidence="5">
    <location>
        <begin position="1"/>
        <end position="30"/>
    </location>
</feature>
<name>A0A0T6AZR3_9SCAR</name>
<dbReference type="Proteomes" id="UP000051574">
    <property type="component" value="Unassembled WGS sequence"/>
</dbReference>
<dbReference type="InterPro" id="IPR011013">
    <property type="entry name" value="Gal_mutarotase_sf_dom"/>
</dbReference>
<evidence type="ECO:0000256" key="1">
    <source>
        <dbReference type="ARBA" id="ARBA00022729"/>
    </source>
</evidence>
<dbReference type="GO" id="GO:0006491">
    <property type="term" value="P:N-glycan processing"/>
    <property type="evidence" value="ECO:0007669"/>
    <property type="project" value="TreeGrafter"/>
</dbReference>
<dbReference type="CDD" id="cd14752">
    <property type="entry name" value="GH31_N"/>
    <property type="match status" value="1"/>
</dbReference>
<evidence type="ECO:0000259" key="6">
    <source>
        <dbReference type="Pfam" id="PF13802"/>
    </source>
</evidence>
<evidence type="ECO:0000313" key="8">
    <source>
        <dbReference type="Proteomes" id="UP000051574"/>
    </source>
</evidence>
<gene>
    <name evidence="7" type="ORF">AMK59_8265</name>
</gene>
<protein>
    <submittedName>
        <fullName evidence="7">Glycoside hydrolase</fullName>
    </submittedName>
</protein>
<dbReference type="InterPro" id="IPR025887">
    <property type="entry name" value="Glyco_hydro_31_N_dom"/>
</dbReference>
<dbReference type="EMBL" id="LJIG01022466">
    <property type="protein sequence ID" value="KRT80427.1"/>
    <property type="molecule type" value="Genomic_DNA"/>
</dbReference>
<dbReference type="Pfam" id="PF13802">
    <property type="entry name" value="Gal_mutarotas_2"/>
    <property type="match status" value="1"/>
</dbReference>
<dbReference type="PANTHER" id="PTHR22762">
    <property type="entry name" value="ALPHA-GLUCOSIDASE"/>
    <property type="match status" value="1"/>
</dbReference>
<feature type="non-terminal residue" evidence="7">
    <location>
        <position position="194"/>
    </location>
</feature>